<name>A0AAV2AUY7_9ARAC</name>
<comment type="subunit">
    <text evidence="4">AMPK is a heterotrimer of an alpha catalytic subunit (PRKAA1 or PRKAA2), a beta (PRKAB1 or PRKAB2) and a gamma non-catalytic subunits (PRKAG1, PRKAG2 or PRKAG3). Interacts with FNIP1 and FNIP2.</text>
</comment>
<keyword evidence="9" id="KW-1185">Reference proteome</keyword>
<dbReference type="GO" id="GO:0016208">
    <property type="term" value="F:AMP binding"/>
    <property type="evidence" value="ECO:0007669"/>
    <property type="project" value="TreeGrafter"/>
</dbReference>
<dbReference type="PROSITE" id="PS51371">
    <property type="entry name" value="CBS"/>
    <property type="match status" value="3"/>
</dbReference>
<evidence type="ECO:0000256" key="6">
    <source>
        <dbReference type="SAM" id="MobiDB-lite"/>
    </source>
</evidence>
<feature type="domain" description="CBS" evidence="7">
    <location>
        <begin position="378"/>
        <end position="439"/>
    </location>
</feature>
<evidence type="ECO:0000256" key="5">
    <source>
        <dbReference type="PROSITE-ProRule" id="PRU00703"/>
    </source>
</evidence>
<keyword evidence="2" id="KW-0677">Repeat</keyword>
<reference evidence="8 9" key="1">
    <citation type="submission" date="2024-04" db="EMBL/GenBank/DDBJ databases">
        <authorList>
            <person name="Rising A."/>
            <person name="Reimegard J."/>
            <person name="Sonavane S."/>
            <person name="Akerstrom W."/>
            <person name="Nylinder S."/>
            <person name="Hedman E."/>
            <person name="Kallberg Y."/>
        </authorList>
    </citation>
    <scope>NUCLEOTIDE SEQUENCE [LARGE SCALE GENOMIC DNA]</scope>
</reference>
<feature type="domain" description="CBS" evidence="7">
    <location>
        <begin position="300"/>
        <end position="364"/>
    </location>
</feature>
<evidence type="ECO:0000256" key="3">
    <source>
        <dbReference type="ARBA" id="ARBA00023122"/>
    </source>
</evidence>
<proteinExistence type="inferred from homology"/>
<feature type="region of interest" description="Disordered" evidence="6">
    <location>
        <begin position="630"/>
        <end position="652"/>
    </location>
</feature>
<dbReference type="GO" id="GO:0019887">
    <property type="term" value="F:protein kinase regulator activity"/>
    <property type="evidence" value="ECO:0007669"/>
    <property type="project" value="TreeGrafter"/>
</dbReference>
<dbReference type="Proteomes" id="UP001497382">
    <property type="component" value="Unassembled WGS sequence"/>
</dbReference>
<evidence type="ECO:0000256" key="1">
    <source>
        <dbReference type="ARBA" id="ARBA00006750"/>
    </source>
</evidence>
<feature type="compositionally biased region" description="Low complexity" evidence="6">
    <location>
        <begin position="29"/>
        <end position="45"/>
    </location>
</feature>
<dbReference type="Pfam" id="PF00571">
    <property type="entry name" value="CBS"/>
    <property type="match status" value="3"/>
</dbReference>
<protein>
    <recommendedName>
        <fullName evidence="7">CBS domain-containing protein</fullName>
    </recommendedName>
</protein>
<dbReference type="GO" id="GO:0019901">
    <property type="term" value="F:protein kinase binding"/>
    <property type="evidence" value="ECO:0007669"/>
    <property type="project" value="TreeGrafter"/>
</dbReference>
<feature type="compositionally biased region" description="Low complexity" evidence="6">
    <location>
        <begin position="215"/>
        <end position="229"/>
    </location>
</feature>
<gene>
    <name evidence="8" type="ORF">LARSCL_LOCUS15035</name>
</gene>
<feature type="domain" description="CBS" evidence="7">
    <location>
        <begin position="533"/>
        <end position="590"/>
    </location>
</feature>
<dbReference type="EMBL" id="CAXIEN010000222">
    <property type="protein sequence ID" value="CAL1287821.1"/>
    <property type="molecule type" value="Genomic_DNA"/>
</dbReference>
<feature type="compositionally biased region" description="Polar residues" evidence="6">
    <location>
        <begin position="152"/>
        <end position="161"/>
    </location>
</feature>
<dbReference type="GO" id="GO:0005634">
    <property type="term" value="C:nucleus"/>
    <property type="evidence" value="ECO:0007669"/>
    <property type="project" value="TreeGrafter"/>
</dbReference>
<evidence type="ECO:0000313" key="8">
    <source>
        <dbReference type="EMBL" id="CAL1287821.1"/>
    </source>
</evidence>
<evidence type="ECO:0000256" key="4">
    <source>
        <dbReference type="ARBA" id="ARBA00025878"/>
    </source>
</evidence>
<dbReference type="SUPFAM" id="SSF54631">
    <property type="entry name" value="CBS-domain pair"/>
    <property type="match status" value="2"/>
</dbReference>
<evidence type="ECO:0000313" key="9">
    <source>
        <dbReference type="Proteomes" id="UP001497382"/>
    </source>
</evidence>
<evidence type="ECO:0000256" key="2">
    <source>
        <dbReference type="ARBA" id="ARBA00022737"/>
    </source>
</evidence>
<dbReference type="PANTHER" id="PTHR13780">
    <property type="entry name" value="AMP-ACTIVATED PROTEIN KINASE, GAMMA REGULATORY SUBUNIT"/>
    <property type="match status" value="1"/>
</dbReference>
<feature type="compositionally biased region" description="Polar residues" evidence="6">
    <location>
        <begin position="252"/>
        <end position="261"/>
    </location>
</feature>
<feature type="compositionally biased region" description="Basic and acidic residues" evidence="6">
    <location>
        <begin position="136"/>
        <end position="147"/>
    </location>
</feature>
<dbReference type="InterPro" id="IPR000644">
    <property type="entry name" value="CBS_dom"/>
</dbReference>
<feature type="region of interest" description="Disordered" evidence="6">
    <location>
        <begin position="1"/>
        <end position="88"/>
    </location>
</feature>
<feature type="region of interest" description="Disordered" evidence="6">
    <location>
        <begin position="136"/>
        <end position="261"/>
    </location>
</feature>
<dbReference type="GO" id="GO:0005737">
    <property type="term" value="C:cytoplasm"/>
    <property type="evidence" value="ECO:0007669"/>
    <property type="project" value="TreeGrafter"/>
</dbReference>
<accession>A0AAV2AUY7</accession>
<dbReference type="GO" id="GO:0031588">
    <property type="term" value="C:nucleotide-activated protein kinase complex"/>
    <property type="evidence" value="ECO:0007669"/>
    <property type="project" value="TreeGrafter"/>
</dbReference>
<dbReference type="AlphaFoldDB" id="A0AAV2AUY7"/>
<dbReference type="Gene3D" id="3.10.580.10">
    <property type="entry name" value="CBS-domain"/>
    <property type="match status" value="2"/>
</dbReference>
<feature type="compositionally biased region" description="Acidic residues" evidence="6">
    <location>
        <begin position="637"/>
        <end position="652"/>
    </location>
</feature>
<dbReference type="InterPro" id="IPR050511">
    <property type="entry name" value="AMPK_gamma/SDS23_families"/>
</dbReference>
<comment type="similarity">
    <text evidence="1">Belongs to the 5'-AMP-activated protein kinase gamma subunit family.</text>
</comment>
<sequence length="652" mass="72581">MKELKMFPQITEETEENLLNLEDEPPKSPFSSTPPLNTTSSSSSESPPPSSPSDENQGPCPLVTVENVEPSEPPDNNGIVEEECATPPARVRMRSLSGGAYRLSTTLPATGRMRRQSGDDVLTRVSPSRRAALFEHFRPRSKSDSKGKRPTFLTNLKNTFFSGGAQRKTSLEADPPYLEPLQPSGDYRQRSRSGSETKGGTMSKMIDLFRSRSNSLSTESGSKKQSSSLVPTNALLRRHSVDPDRRRKPFSSYRSLETQQGEPYVCHTEEDGVERIDYTNMAEEKIIPTFLGSRPCYDVMPTSGKVVVFSVELLVKNAFSALVSNEIKAAPLWDAGIMDFVGMLTISDFINVLRYYYITKPEDMKDIENQSIATWRRMTGVPKKFVKINGLDSLAQAAKLLIQERIHRIPVFDEKRQCVLFVLTKKRLLQFLSQGLLDKFDKTNVRTPSFFKKTIRDLKIGTFEDIAVVNKETKIIDALNIFVTRNVSALPVLNKDNILIDLFEKFDVFGLAKDQTYHNLEMTVDDVISKPYARETAWICTMDETLQTVITKFVTRKVHRLVVIDARRGVAGMISLSDVLKFLVVQPLGLMESSTVSDTILEGTEGAVGGADAEADSSVEVDLATGIAHMKVGESSETTDDTQEEEGPSADD</sequence>
<comment type="caution">
    <text evidence="8">The sequence shown here is derived from an EMBL/GenBank/DDBJ whole genome shotgun (WGS) entry which is preliminary data.</text>
</comment>
<dbReference type="PANTHER" id="PTHR13780:SF35">
    <property type="entry name" value="LD22662P"/>
    <property type="match status" value="1"/>
</dbReference>
<evidence type="ECO:0000259" key="7">
    <source>
        <dbReference type="PROSITE" id="PS51371"/>
    </source>
</evidence>
<dbReference type="CDD" id="cd04618">
    <property type="entry name" value="CBS_euAMPK_gamma-like_repeat1"/>
    <property type="match status" value="1"/>
</dbReference>
<dbReference type="InterPro" id="IPR046342">
    <property type="entry name" value="CBS_dom_sf"/>
</dbReference>
<organism evidence="8 9">
    <name type="scientific">Larinioides sclopetarius</name>
    <dbReference type="NCBI Taxonomy" id="280406"/>
    <lineage>
        <taxon>Eukaryota</taxon>
        <taxon>Metazoa</taxon>
        <taxon>Ecdysozoa</taxon>
        <taxon>Arthropoda</taxon>
        <taxon>Chelicerata</taxon>
        <taxon>Arachnida</taxon>
        <taxon>Araneae</taxon>
        <taxon>Araneomorphae</taxon>
        <taxon>Entelegynae</taxon>
        <taxon>Araneoidea</taxon>
        <taxon>Araneidae</taxon>
        <taxon>Larinioides</taxon>
    </lineage>
</organism>
<dbReference type="SMART" id="SM00116">
    <property type="entry name" value="CBS"/>
    <property type="match status" value="4"/>
</dbReference>
<keyword evidence="3 5" id="KW-0129">CBS domain</keyword>